<feature type="domain" description="Response regulatory" evidence="2">
    <location>
        <begin position="8"/>
        <end position="124"/>
    </location>
</feature>
<dbReference type="OrthoDB" id="21225at2759"/>
<evidence type="ECO:0000259" key="2">
    <source>
        <dbReference type="PROSITE" id="PS50110"/>
    </source>
</evidence>
<dbReference type="KEGG" id="egt:105948766"/>
<evidence type="ECO:0000313" key="3">
    <source>
        <dbReference type="EMBL" id="EYU19145.1"/>
    </source>
</evidence>
<dbReference type="AlphaFoldDB" id="A0A022PY47"/>
<dbReference type="Pfam" id="PF00072">
    <property type="entry name" value="Response_reg"/>
    <property type="match status" value="1"/>
</dbReference>
<dbReference type="PANTHER" id="PTHR43228">
    <property type="entry name" value="TWO-COMPONENT RESPONSE REGULATOR"/>
    <property type="match status" value="1"/>
</dbReference>
<keyword evidence="4" id="KW-1185">Reference proteome</keyword>
<dbReference type="Proteomes" id="UP000030748">
    <property type="component" value="Unassembled WGS sequence"/>
</dbReference>
<protein>
    <recommendedName>
        <fullName evidence="2">Response regulatory domain-containing protein</fullName>
    </recommendedName>
</protein>
<dbReference type="STRING" id="4155.A0A022PY47"/>
<evidence type="ECO:0000256" key="1">
    <source>
        <dbReference type="PROSITE-ProRule" id="PRU00169"/>
    </source>
</evidence>
<dbReference type="PhylomeDB" id="A0A022PY47"/>
<sequence>MEEGKRVCALVVDDDRLSQRVHAALLRKYGILETEVVENGKEAVDLFKSGKTFDLVIMDLEMPVMDGSEATRELREMGVTSMIVGVTACEVEAEKAEFMRAGLDACWDKPLSGSAIIAMLDELAKKLL</sequence>
<dbReference type="Gene3D" id="3.40.50.2300">
    <property type="match status" value="1"/>
</dbReference>
<gene>
    <name evidence="3" type="ORF">MIMGU_mgv1a018636mg</name>
</gene>
<proteinExistence type="predicted"/>
<dbReference type="InterPro" id="IPR001789">
    <property type="entry name" value="Sig_transdc_resp-reg_receiver"/>
</dbReference>
<dbReference type="CDD" id="cd17546">
    <property type="entry name" value="REC_hyHK_CKI1_RcsC-like"/>
    <property type="match status" value="1"/>
</dbReference>
<dbReference type="SMART" id="SM00448">
    <property type="entry name" value="REC"/>
    <property type="match status" value="1"/>
</dbReference>
<keyword evidence="1" id="KW-0597">Phosphoprotein</keyword>
<dbReference type="PROSITE" id="PS50110">
    <property type="entry name" value="RESPONSE_REGULATORY"/>
    <property type="match status" value="1"/>
</dbReference>
<feature type="modified residue" description="4-aspartylphosphate" evidence="1">
    <location>
        <position position="59"/>
    </location>
</feature>
<dbReference type="GO" id="GO:0000160">
    <property type="term" value="P:phosphorelay signal transduction system"/>
    <property type="evidence" value="ECO:0007669"/>
    <property type="project" value="InterPro"/>
</dbReference>
<name>A0A022PY47_ERYGU</name>
<dbReference type="OMA" id="MDGMECV"/>
<dbReference type="PANTHER" id="PTHR43228:SF1">
    <property type="entry name" value="TWO-COMPONENT RESPONSE REGULATOR ARR22"/>
    <property type="match status" value="1"/>
</dbReference>
<organism evidence="3 4">
    <name type="scientific">Erythranthe guttata</name>
    <name type="common">Yellow monkey flower</name>
    <name type="synonym">Mimulus guttatus</name>
    <dbReference type="NCBI Taxonomy" id="4155"/>
    <lineage>
        <taxon>Eukaryota</taxon>
        <taxon>Viridiplantae</taxon>
        <taxon>Streptophyta</taxon>
        <taxon>Embryophyta</taxon>
        <taxon>Tracheophyta</taxon>
        <taxon>Spermatophyta</taxon>
        <taxon>Magnoliopsida</taxon>
        <taxon>eudicotyledons</taxon>
        <taxon>Gunneridae</taxon>
        <taxon>Pentapetalae</taxon>
        <taxon>asterids</taxon>
        <taxon>lamiids</taxon>
        <taxon>Lamiales</taxon>
        <taxon>Phrymaceae</taxon>
        <taxon>Erythranthe</taxon>
    </lineage>
</organism>
<dbReference type="InterPro" id="IPR011006">
    <property type="entry name" value="CheY-like_superfamily"/>
</dbReference>
<dbReference type="EMBL" id="KI632305">
    <property type="protein sequence ID" value="EYU19145.1"/>
    <property type="molecule type" value="Genomic_DNA"/>
</dbReference>
<accession>A0A022PY47</accession>
<evidence type="ECO:0000313" key="4">
    <source>
        <dbReference type="Proteomes" id="UP000030748"/>
    </source>
</evidence>
<dbReference type="eggNOG" id="KOG0519">
    <property type="taxonomic scope" value="Eukaryota"/>
</dbReference>
<dbReference type="InterPro" id="IPR052048">
    <property type="entry name" value="ST_Response_Regulator"/>
</dbReference>
<reference evidence="3 4" key="1">
    <citation type="journal article" date="2013" name="Proc. Natl. Acad. Sci. U.S.A.">
        <title>Fine-scale variation in meiotic recombination in Mimulus inferred from population shotgun sequencing.</title>
        <authorList>
            <person name="Hellsten U."/>
            <person name="Wright K.M."/>
            <person name="Jenkins J."/>
            <person name="Shu S."/>
            <person name="Yuan Y."/>
            <person name="Wessler S.R."/>
            <person name="Schmutz J."/>
            <person name="Willis J.H."/>
            <person name="Rokhsar D.S."/>
        </authorList>
    </citation>
    <scope>NUCLEOTIDE SEQUENCE [LARGE SCALE GENOMIC DNA]</scope>
    <source>
        <strain evidence="4">cv. DUN x IM62</strain>
    </source>
</reference>
<dbReference type="SUPFAM" id="SSF52172">
    <property type="entry name" value="CheY-like"/>
    <property type="match status" value="1"/>
</dbReference>